<keyword evidence="3 7" id="KW-1003">Cell membrane</keyword>
<dbReference type="InterPro" id="IPR032816">
    <property type="entry name" value="VTT_dom"/>
</dbReference>
<feature type="transmembrane region" description="Helical" evidence="7">
    <location>
        <begin position="54"/>
        <end position="74"/>
    </location>
</feature>
<evidence type="ECO:0000256" key="2">
    <source>
        <dbReference type="ARBA" id="ARBA00010792"/>
    </source>
</evidence>
<keyword evidence="6 7" id="KW-0472">Membrane</keyword>
<evidence type="ECO:0000313" key="11">
    <source>
        <dbReference type="Proteomes" id="UP001551482"/>
    </source>
</evidence>
<evidence type="ECO:0000256" key="5">
    <source>
        <dbReference type="ARBA" id="ARBA00022989"/>
    </source>
</evidence>
<evidence type="ECO:0000259" key="9">
    <source>
        <dbReference type="Pfam" id="PF09335"/>
    </source>
</evidence>
<evidence type="ECO:0000256" key="8">
    <source>
        <dbReference type="SAM" id="MobiDB-lite"/>
    </source>
</evidence>
<feature type="region of interest" description="Disordered" evidence="8">
    <location>
        <begin position="242"/>
        <end position="266"/>
    </location>
</feature>
<protein>
    <submittedName>
        <fullName evidence="10">VTT domain-containing protein</fullName>
    </submittedName>
</protein>
<gene>
    <name evidence="10" type="ORF">AB0C36_00520</name>
</gene>
<dbReference type="Proteomes" id="UP001551482">
    <property type="component" value="Unassembled WGS sequence"/>
</dbReference>
<evidence type="ECO:0000256" key="1">
    <source>
        <dbReference type="ARBA" id="ARBA00004651"/>
    </source>
</evidence>
<evidence type="ECO:0000256" key="4">
    <source>
        <dbReference type="ARBA" id="ARBA00022692"/>
    </source>
</evidence>
<comment type="similarity">
    <text evidence="2 7">Belongs to the DedA family.</text>
</comment>
<feature type="transmembrane region" description="Helical" evidence="7">
    <location>
        <begin position="165"/>
        <end position="186"/>
    </location>
</feature>
<reference evidence="10 11" key="1">
    <citation type="submission" date="2024-06" db="EMBL/GenBank/DDBJ databases">
        <title>The Natural Products Discovery Center: Release of the First 8490 Sequenced Strains for Exploring Actinobacteria Biosynthetic Diversity.</title>
        <authorList>
            <person name="Kalkreuter E."/>
            <person name="Kautsar S.A."/>
            <person name="Yang D."/>
            <person name="Bader C.D."/>
            <person name="Teijaro C.N."/>
            <person name="Fluegel L."/>
            <person name="Davis C.M."/>
            <person name="Simpson J.R."/>
            <person name="Lauterbach L."/>
            <person name="Steele A.D."/>
            <person name="Gui C."/>
            <person name="Meng S."/>
            <person name="Li G."/>
            <person name="Viehrig K."/>
            <person name="Ye F."/>
            <person name="Su P."/>
            <person name="Kiefer A.F."/>
            <person name="Nichols A."/>
            <person name="Cepeda A.J."/>
            <person name="Yan W."/>
            <person name="Fan B."/>
            <person name="Jiang Y."/>
            <person name="Adhikari A."/>
            <person name="Zheng C.-J."/>
            <person name="Schuster L."/>
            <person name="Cowan T.M."/>
            <person name="Smanski M.J."/>
            <person name="Chevrette M.G."/>
            <person name="De Carvalho L.P.S."/>
            <person name="Shen B."/>
        </authorList>
    </citation>
    <scope>NUCLEOTIDE SEQUENCE [LARGE SCALE GENOMIC DNA]</scope>
    <source>
        <strain evidence="10 11">NPDC048946</strain>
    </source>
</reference>
<dbReference type="Pfam" id="PF09335">
    <property type="entry name" value="VTT_dom"/>
    <property type="match status" value="1"/>
</dbReference>
<dbReference type="PANTHER" id="PTHR30353:SF0">
    <property type="entry name" value="TRANSMEMBRANE PROTEIN"/>
    <property type="match status" value="1"/>
</dbReference>
<dbReference type="EMBL" id="JBEZFP010000001">
    <property type="protein sequence ID" value="MEU8131971.1"/>
    <property type="molecule type" value="Genomic_DNA"/>
</dbReference>
<evidence type="ECO:0000313" key="10">
    <source>
        <dbReference type="EMBL" id="MEU8131971.1"/>
    </source>
</evidence>
<feature type="compositionally biased region" description="Low complexity" evidence="8">
    <location>
        <begin position="194"/>
        <end position="205"/>
    </location>
</feature>
<evidence type="ECO:0000256" key="3">
    <source>
        <dbReference type="ARBA" id="ARBA00022475"/>
    </source>
</evidence>
<name>A0ABV3D8A1_9ACTN</name>
<accession>A0ABV3D8A1</accession>
<comment type="subcellular location">
    <subcellularLocation>
        <location evidence="1 7">Cell membrane</location>
        <topology evidence="1 7">Multi-pass membrane protein</topology>
    </subcellularLocation>
</comment>
<comment type="caution">
    <text evidence="10">The sequence shown here is derived from an EMBL/GenBank/DDBJ whole genome shotgun (WGS) entry which is preliminary data.</text>
</comment>
<dbReference type="InterPro" id="IPR032818">
    <property type="entry name" value="DedA-like"/>
</dbReference>
<keyword evidence="11" id="KW-1185">Reference proteome</keyword>
<keyword evidence="4 7" id="KW-0812">Transmembrane</keyword>
<organism evidence="10 11">
    <name type="scientific">Streptodolium elevatio</name>
    <dbReference type="NCBI Taxonomy" id="3157996"/>
    <lineage>
        <taxon>Bacteria</taxon>
        <taxon>Bacillati</taxon>
        <taxon>Actinomycetota</taxon>
        <taxon>Actinomycetes</taxon>
        <taxon>Kitasatosporales</taxon>
        <taxon>Streptomycetaceae</taxon>
        <taxon>Streptodolium</taxon>
    </lineage>
</organism>
<sequence>MVHDVMSVMPAPLVLVLVGLAVTAESALLFGLVLPGSTLLLTLGLVTRLGEVPLSAAIPVAIAAAVLGGQLAYLRGRHHTGKPRSAGPLHATIERAESMVARHGVWSIAIAQWIAGLRTFTPRLAGRARVPYRVFGLTQIVVAATWAASFVSLGHFAGLAMQQRIGTAATIAGIVVVVGGLVVYAVRRRTTRAAPSPAAAATQPSGPAPTPSPAPVGISASAAAATSVSGALSEPVSASALASAPSYAPPPRAPVPSRAPGRLEPLPGTWPVGPWMCFPW</sequence>
<evidence type="ECO:0000256" key="7">
    <source>
        <dbReference type="RuleBase" id="RU367016"/>
    </source>
</evidence>
<dbReference type="RefSeq" id="WP_358347033.1">
    <property type="nucleotide sequence ID" value="NZ_JBEZFP010000001.1"/>
</dbReference>
<evidence type="ECO:0000256" key="6">
    <source>
        <dbReference type="ARBA" id="ARBA00023136"/>
    </source>
</evidence>
<feature type="domain" description="VTT" evidence="9">
    <location>
        <begin position="34"/>
        <end position="155"/>
    </location>
</feature>
<feature type="transmembrane region" description="Helical" evidence="7">
    <location>
        <begin position="132"/>
        <end position="153"/>
    </location>
</feature>
<feature type="transmembrane region" description="Helical" evidence="7">
    <location>
        <begin position="12"/>
        <end position="34"/>
    </location>
</feature>
<keyword evidence="5 7" id="KW-1133">Transmembrane helix</keyword>
<dbReference type="PANTHER" id="PTHR30353">
    <property type="entry name" value="INNER MEMBRANE PROTEIN DEDA-RELATED"/>
    <property type="match status" value="1"/>
</dbReference>
<feature type="region of interest" description="Disordered" evidence="8">
    <location>
        <begin position="194"/>
        <end position="215"/>
    </location>
</feature>
<proteinExistence type="inferred from homology"/>